<dbReference type="SUPFAM" id="SSF52540">
    <property type="entry name" value="P-loop containing nucleoside triphosphate hydrolases"/>
    <property type="match status" value="2"/>
</dbReference>
<dbReference type="PIRSF" id="PIRSF003128">
    <property type="entry name" value="RecN"/>
    <property type="match status" value="1"/>
</dbReference>
<keyword evidence="6" id="KW-0067">ATP-binding</keyword>
<dbReference type="InterPro" id="IPR004604">
    <property type="entry name" value="DNA_recomb/repair_RecN"/>
</dbReference>
<evidence type="ECO:0000256" key="1">
    <source>
        <dbReference type="ARBA" id="ARBA00003618"/>
    </source>
</evidence>
<evidence type="ECO:0000256" key="5">
    <source>
        <dbReference type="ARBA" id="ARBA00022763"/>
    </source>
</evidence>
<dbReference type="RefSeq" id="WP_188444157.1">
    <property type="nucleotide sequence ID" value="NZ_BMFD01000016.1"/>
</dbReference>
<keyword evidence="5 9" id="KW-0227">DNA damage</keyword>
<evidence type="ECO:0000256" key="9">
    <source>
        <dbReference type="PIRNR" id="PIRNR003128"/>
    </source>
</evidence>
<keyword evidence="4" id="KW-0547">Nucleotide-binding</keyword>
<evidence type="ECO:0000256" key="2">
    <source>
        <dbReference type="ARBA" id="ARBA00009441"/>
    </source>
</evidence>
<evidence type="ECO:0000256" key="4">
    <source>
        <dbReference type="ARBA" id="ARBA00022741"/>
    </source>
</evidence>
<evidence type="ECO:0000256" key="6">
    <source>
        <dbReference type="ARBA" id="ARBA00022840"/>
    </source>
</evidence>
<accession>A0ABQ1N213</accession>
<feature type="coiled-coil region" evidence="10">
    <location>
        <begin position="265"/>
        <end position="355"/>
    </location>
</feature>
<organism evidence="12 13">
    <name type="scientific">Belliella aquatica</name>
    <dbReference type="NCBI Taxonomy" id="1323734"/>
    <lineage>
        <taxon>Bacteria</taxon>
        <taxon>Pseudomonadati</taxon>
        <taxon>Bacteroidota</taxon>
        <taxon>Cytophagia</taxon>
        <taxon>Cytophagales</taxon>
        <taxon>Cyclobacteriaceae</taxon>
        <taxon>Belliella</taxon>
    </lineage>
</organism>
<feature type="coiled-coil region" evidence="10">
    <location>
        <begin position="165"/>
        <end position="236"/>
    </location>
</feature>
<dbReference type="EMBL" id="BMFD01000016">
    <property type="protein sequence ID" value="GGC51434.1"/>
    <property type="molecule type" value="Genomic_DNA"/>
</dbReference>
<dbReference type="InterPro" id="IPR003395">
    <property type="entry name" value="RecF/RecN/SMC_N"/>
</dbReference>
<evidence type="ECO:0000256" key="7">
    <source>
        <dbReference type="ARBA" id="ARBA00023204"/>
    </source>
</evidence>
<evidence type="ECO:0000256" key="10">
    <source>
        <dbReference type="SAM" id="Coils"/>
    </source>
</evidence>
<proteinExistence type="inferred from homology"/>
<evidence type="ECO:0000259" key="11">
    <source>
        <dbReference type="Pfam" id="PF02463"/>
    </source>
</evidence>
<keyword evidence="7 9" id="KW-0234">DNA repair</keyword>
<dbReference type="Pfam" id="PF02463">
    <property type="entry name" value="SMC_N"/>
    <property type="match status" value="1"/>
</dbReference>
<evidence type="ECO:0000256" key="8">
    <source>
        <dbReference type="ARBA" id="ARBA00033408"/>
    </source>
</evidence>
<evidence type="ECO:0000313" key="13">
    <source>
        <dbReference type="Proteomes" id="UP000635885"/>
    </source>
</evidence>
<comment type="function">
    <text evidence="1 9">May be involved in recombinational repair of damaged DNA.</text>
</comment>
<comment type="caution">
    <text evidence="12">The sequence shown here is derived from an EMBL/GenBank/DDBJ whole genome shotgun (WGS) entry which is preliminary data.</text>
</comment>
<dbReference type="CDD" id="cd03241">
    <property type="entry name" value="ABC_RecN"/>
    <property type="match status" value="2"/>
</dbReference>
<dbReference type="PANTHER" id="PTHR11059:SF0">
    <property type="entry name" value="DNA REPAIR PROTEIN RECN"/>
    <property type="match status" value="1"/>
</dbReference>
<gene>
    <name evidence="12" type="primary">recN</name>
    <name evidence="12" type="ORF">GCM10010993_32420</name>
</gene>
<sequence>MLKSLSIANYALIQSLEMEPCASLNMITGETGAGKSIMLGAVGLLLGNRADTKALFNEEKKCIVEGVFDIKNYKLQDLFESEDLDFEEVCIIRREISPNGKSRAFINDTPVRLEILKELGKSLMDVHSQHDSLQLGEGEYQLDLIDAYTQSQQEFTSYSQAYSGYQKAKRAYEKLAEQALELKKEADFNQFQLEELSSLSLKSGEQEELESDQEILENAEEIKSKIQEILVQLQDEQFGGLNILSQANLGIQQLGKFAQKFDPFKERFQSILIELKDIAESLEDEDSKVEVDFEKLEATRERLSKIYQLQQKHGLDSVDGLITLEKELAEKAFQIENLDEQLEDLKSEMHAAHKSLLEKGALLSKKRKTGFQAFSKELISLLVQLGMENAQVEFSHQLIAPSKHGIDQIDLLFSANKGVKPQALKQVASGGEFSRLIFGIKYIMADKMALPTLIFDEIDTGVSGEVALQMVRMMQQIAKNHQVVCISHLPQVAAKGDQHYFVYKDNSSARTISKIRLLENTERITEIAKMIAGSNPSESAFESARELLKN</sequence>
<dbReference type="Gene3D" id="3.40.50.300">
    <property type="entry name" value="P-loop containing nucleotide triphosphate hydrolases"/>
    <property type="match status" value="2"/>
</dbReference>
<comment type="similarity">
    <text evidence="2 9">Belongs to the RecN family.</text>
</comment>
<evidence type="ECO:0000313" key="12">
    <source>
        <dbReference type="EMBL" id="GGC51434.1"/>
    </source>
</evidence>
<evidence type="ECO:0000256" key="3">
    <source>
        <dbReference type="ARBA" id="ARBA00021315"/>
    </source>
</evidence>
<dbReference type="InterPro" id="IPR027417">
    <property type="entry name" value="P-loop_NTPase"/>
</dbReference>
<name>A0ABQ1N213_9BACT</name>
<protein>
    <recommendedName>
        <fullName evidence="3 9">DNA repair protein RecN</fullName>
    </recommendedName>
    <alternativeName>
        <fullName evidence="8 9">Recombination protein N</fullName>
    </alternativeName>
</protein>
<reference evidence="13" key="1">
    <citation type="journal article" date="2019" name="Int. J. Syst. Evol. Microbiol.">
        <title>The Global Catalogue of Microorganisms (GCM) 10K type strain sequencing project: providing services to taxonomists for standard genome sequencing and annotation.</title>
        <authorList>
            <consortium name="The Broad Institute Genomics Platform"/>
            <consortium name="The Broad Institute Genome Sequencing Center for Infectious Disease"/>
            <person name="Wu L."/>
            <person name="Ma J."/>
        </authorList>
    </citation>
    <scope>NUCLEOTIDE SEQUENCE [LARGE SCALE GENOMIC DNA]</scope>
    <source>
        <strain evidence="13">CGMCC 1.12479</strain>
    </source>
</reference>
<dbReference type="NCBIfam" id="TIGR00634">
    <property type="entry name" value="recN"/>
    <property type="match status" value="1"/>
</dbReference>
<keyword evidence="13" id="KW-1185">Reference proteome</keyword>
<dbReference type="Proteomes" id="UP000635885">
    <property type="component" value="Unassembled WGS sequence"/>
</dbReference>
<keyword evidence="10" id="KW-0175">Coiled coil</keyword>
<feature type="domain" description="RecF/RecN/SMC N-terminal" evidence="11">
    <location>
        <begin position="2"/>
        <end position="506"/>
    </location>
</feature>
<dbReference type="PANTHER" id="PTHR11059">
    <property type="entry name" value="DNA REPAIR PROTEIN RECN"/>
    <property type="match status" value="1"/>
</dbReference>